<proteinExistence type="predicted"/>
<name>A0A671KIN7_9TELE</name>
<evidence type="ECO:0000313" key="2">
    <source>
        <dbReference type="Proteomes" id="UP000472260"/>
    </source>
</evidence>
<reference evidence="1" key="1">
    <citation type="submission" date="2025-08" db="UniProtKB">
        <authorList>
            <consortium name="Ensembl"/>
        </authorList>
    </citation>
    <scope>IDENTIFICATION</scope>
</reference>
<keyword evidence="2" id="KW-1185">Reference proteome</keyword>
<dbReference type="Gene3D" id="3.80.10.10">
    <property type="entry name" value="Ribonuclease Inhibitor"/>
    <property type="match status" value="1"/>
</dbReference>
<dbReference type="Ensembl" id="ENSSANT00000008135.1">
    <property type="protein sequence ID" value="ENSSANP00000007569.1"/>
    <property type="gene ID" value="ENSSANG00000004303.1"/>
</dbReference>
<dbReference type="InterPro" id="IPR032675">
    <property type="entry name" value="LRR_dom_sf"/>
</dbReference>
<reference evidence="1" key="2">
    <citation type="submission" date="2025-09" db="UniProtKB">
        <authorList>
            <consortium name="Ensembl"/>
        </authorList>
    </citation>
    <scope>IDENTIFICATION</scope>
</reference>
<dbReference type="AlphaFoldDB" id="A0A671KIN7"/>
<evidence type="ECO:0000313" key="1">
    <source>
        <dbReference type="Ensembl" id="ENSSANP00000007569.1"/>
    </source>
</evidence>
<accession>A0A671KIN7</accession>
<organism evidence="1 2">
    <name type="scientific">Sinocyclocheilus anshuiensis</name>
    <dbReference type="NCBI Taxonomy" id="1608454"/>
    <lineage>
        <taxon>Eukaryota</taxon>
        <taxon>Metazoa</taxon>
        <taxon>Chordata</taxon>
        <taxon>Craniata</taxon>
        <taxon>Vertebrata</taxon>
        <taxon>Euteleostomi</taxon>
        <taxon>Actinopterygii</taxon>
        <taxon>Neopterygii</taxon>
        <taxon>Teleostei</taxon>
        <taxon>Ostariophysi</taxon>
        <taxon>Cypriniformes</taxon>
        <taxon>Cyprinidae</taxon>
        <taxon>Cyprininae</taxon>
        <taxon>Sinocyclocheilus</taxon>
    </lineage>
</organism>
<dbReference type="Proteomes" id="UP000472260">
    <property type="component" value="Unassembled WGS sequence"/>
</dbReference>
<sequence length="211" mass="24103">MFSNCLFQKSQAMKRCSAHTYAAAAAAAAAVRRALSSGAATPSVFTRFLFKLSHYFYDVENILVWNDWLRTQAVIRKNRLFGYAQNNFGNNIAAAYYILTLRGSVRFAGQSEWLRPDSRGRFSYDFMSTPDTQIEEVDLSGTLINHNGLETLGNQRLFYINVHLLHELSYFSRCLKPLTSQSSMKSLFVQAKFYSCPHLVCHNSFCEFQIK</sequence>
<protein>
    <submittedName>
        <fullName evidence="1">Uncharacterized protein</fullName>
    </submittedName>
</protein>